<dbReference type="CDD" id="cd08645">
    <property type="entry name" value="FMT_core_GART"/>
    <property type="match status" value="1"/>
</dbReference>
<feature type="binding site" evidence="6">
    <location>
        <position position="112"/>
    </location>
    <ligand>
        <name>(6R)-10-formyltetrahydrofolate</name>
        <dbReference type="ChEBI" id="CHEBI:195366"/>
    </ligand>
</feature>
<proteinExistence type="inferred from homology"/>
<dbReference type="HAMAP" id="MF_01930">
    <property type="entry name" value="PurN"/>
    <property type="match status" value="1"/>
</dbReference>
<protein>
    <recommendedName>
        <fullName evidence="6">Phosphoribosylglycinamide formyltransferase</fullName>
        <ecNumber evidence="6">2.1.2.2</ecNumber>
    </recommendedName>
    <alternativeName>
        <fullName evidence="6">5'-phosphoribosylglycinamide transformylase</fullName>
    </alternativeName>
    <alternativeName>
        <fullName evidence="6">GAR transformylase</fullName>
        <shortName evidence="6">GART</shortName>
    </alternativeName>
</protein>
<evidence type="ECO:0000259" key="7">
    <source>
        <dbReference type="Pfam" id="PF00551"/>
    </source>
</evidence>
<dbReference type="InterPro" id="IPR036477">
    <property type="entry name" value="Formyl_transf_N_sf"/>
</dbReference>
<dbReference type="RefSeq" id="WP_083343825.1">
    <property type="nucleotide sequence ID" value="NZ_LT629690.1"/>
</dbReference>
<evidence type="ECO:0000256" key="4">
    <source>
        <dbReference type="ARBA" id="ARBA00038440"/>
    </source>
</evidence>
<feature type="domain" description="Formyl transferase N-terminal" evidence="7">
    <location>
        <begin position="8"/>
        <end position="187"/>
    </location>
</feature>
<dbReference type="NCBIfam" id="TIGR00639">
    <property type="entry name" value="PurN"/>
    <property type="match status" value="1"/>
</dbReference>
<comment type="similarity">
    <text evidence="4 6">Belongs to the GART family.</text>
</comment>
<dbReference type="InterPro" id="IPR004607">
    <property type="entry name" value="GART"/>
</dbReference>
<dbReference type="InterPro" id="IPR002376">
    <property type="entry name" value="Formyl_transf_N"/>
</dbReference>
<accession>A0A1G7G714</accession>
<dbReference type="PANTHER" id="PTHR43369:SF2">
    <property type="entry name" value="PHOSPHORIBOSYLGLYCINAMIDE FORMYLTRANSFERASE"/>
    <property type="match status" value="1"/>
</dbReference>
<comment type="caution">
    <text evidence="6">Lacks conserved residue(s) required for the propagation of feature annotation.</text>
</comment>
<dbReference type="SUPFAM" id="SSF53328">
    <property type="entry name" value="Formyltransferase"/>
    <property type="match status" value="1"/>
</dbReference>
<keyword evidence="3 6" id="KW-0658">Purine biosynthesis</keyword>
<dbReference type="UniPathway" id="UPA00074">
    <property type="reaction ID" value="UER00126"/>
</dbReference>
<dbReference type="PANTHER" id="PTHR43369">
    <property type="entry name" value="PHOSPHORIBOSYLGLYCINAMIDE FORMYLTRANSFERASE"/>
    <property type="match status" value="1"/>
</dbReference>
<gene>
    <name evidence="6" type="primary">purN</name>
    <name evidence="8" type="ORF">SAMN05444167_0583</name>
</gene>
<sequence length="205" mass="22140">MSEARKARLGVLLSGRGSNFIAIADAIAKGSLTGCEIAVVLSNIADAPGLAAAQERGLATEAYVSKGVPRAEHDARMIAALNAHEIDLVILAGYMRVLSPDFIRAFPDRILNIHPSLLPSFPGLDAQKQALDYGAKVAGCTVHFVDEAVDHGVIILQRVVPVEDADDETSLSARILEQEHQAYPEAIARVLSGRYRTEDRRYRLS</sequence>
<evidence type="ECO:0000313" key="8">
    <source>
        <dbReference type="EMBL" id="SDE83926.1"/>
    </source>
</evidence>
<dbReference type="PROSITE" id="PS00373">
    <property type="entry name" value="GART"/>
    <property type="match status" value="1"/>
</dbReference>
<dbReference type="EMBL" id="LT629690">
    <property type="protein sequence ID" value="SDE83926.1"/>
    <property type="molecule type" value="Genomic_DNA"/>
</dbReference>
<dbReference type="InterPro" id="IPR001555">
    <property type="entry name" value="GART_AS"/>
</dbReference>
<evidence type="ECO:0000256" key="2">
    <source>
        <dbReference type="ARBA" id="ARBA00022679"/>
    </source>
</evidence>
<evidence type="ECO:0000256" key="6">
    <source>
        <dbReference type="HAMAP-Rule" id="MF_01930"/>
    </source>
</evidence>
<comment type="pathway">
    <text evidence="1 6">Purine metabolism; IMP biosynthesis via de novo pathway; N(2)-formyl-N(1)-(5-phospho-D-ribosyl)glycinamide from N(1)-(5-phospho-D-ribosyl)glycinamide (10-formyl THF route): step 1/1.</text>
</comment>
<dbReference type="GO" id="GO:0005737">
    <property type="term" value="C:cytoplasm"/>
    <property type="evidence" value="ECO:0007669"/>
    <property type="project" value="TreeGrafter"/>
</dbReference>
<dbReference type="Pfam" id="PF00551">
    <property type="entry name" value="Formyl_trans_N"/>
    <property type="match status" value="1"/>
</dbReference>
<name>A0A1G7G714_9BACT</name>
<dbReference type="EC" id="2.1.2.2" evidence="6"/>
<evidence type="ECO:0000256" key="5">
    <source>
        <dbReference type="ARBA" id="ARBA00047664"/>
    </source>
</evidence>
<dbReference type="Gene3D" id="3.40.50.170">
    <property type="entry name" value="Formyl transferase, N-terminal domain"/>
    <property type="match status" value="1"/>
</dbReference>
<dbReference type="AlphaFoldDB" id="A0A1G7G714"/>
<dbReference type="GO" id="GO:0004644">
    <property type="term" value="F:phosphoribosylglycinamide formyltransferase activity"/>
    <property type="evidence" value="ECO:0007669"/>
    <property type="project" value="UniProtKB-UniRule"/>
</dbReference>
<comment type="function">
    <text evidence="6">Catalyzes the transfer of a formyl group from 10-formyltetrahydrofolate to 5-phospho-ribosyl-glycinamide (GAR), producing 5-phospho-ribosyl-N-formylglycinamide (FGAR) and tetrahydrofolate.</text>
</comment>
<keyword evidence="9" id="KW-1185">Reference proteome</keyword>
<dbReference type="OrthoDB" id="9806170at2"/>
<feature type="active site" description="Proton donor" evidence="6">
    <location>
        <position position="114"/>
    </location>
</feature>
<dbReference type="Proteomes" id="UP000182427">
    <property type="component" value="Chromosome I"/>
</dbReference>
<evidence type="ECO:0000256" key="3">
    <source>
        <dbReference type="ARBA" id="ARBA00022755"/>
    </source>
</evidence>
<feature type="binding site" evidence="6">
    <location>
        <begin position="17"/>
        <end position="19"/>
    </location>
    <ligand>
        <name>N(1)-(5-phospho-beta-D-ribosyl)glycinamide</name>
        <dbReference type="ChEBI" id="CHEBI:143788"/>
    </ligand>
</feature>
<evidence type="ECO:0000256" key="1">
    <source>
        <dbReference type="ARBA" id="ARBA00005054"/>
    </source>
</evidence>
<dbReference type="GO" id="GO:0006189">
    <property type="term" value="P:'de novo' IMP biosynthetic process"/>
    <property type="evidence" value="ECO:0007669"/>
    <property type="project" value="UniProtKB-UniRule"/>
</dbReference>
<feature type="site" description="Raises pKa of active site His" evidence="6">
    <location>
        <position position="150"/>
    </location>
</feature>
<comment type="catalytic activity">
    <reaction evidence="5 6">
        <text>N(1)-(5-phospho-beta-D-ribosyl)glycinamide + (6R)-10-formyltetrahydrofolate = N(2)-formyl-N(1)-(5-phospho-beta-D-ribosyl)glycinamide + (6S)-5,6,7,8-tetrahydrofolate + H(+)</text>
        <dbReference type="Rhea" id="RHEA:15053"/>
        <dbReference type="ChEBI" id="CHEBI:15378"/>
        <dbReference type="ChEBI" id="CHEBI:57453"/>
        <dbReference type="ChEBI" id="CHEBI:143788"/>
        <dbReference type="ChEBI" id="CHEBI:147286"/>
        <dbReference type="ChEBI" id="CHEBI:195366"/>
        <dbReference type="EC" id="2.1.2.2"/>
    </reaction>
</comment>
<reference evidence="9" key="1">
    <citation type="submission" date="2016-10" db="EMBL/GenBank/DDBJ databases">
        <authorList>
            <person name="Varghese N."/>
            <person name="Submissions S."/>
        </authorList>
    </citation>
    <scope>NUCLEOTIDE SEQUENCE [LARGE SCALE GENOMIC DNA]</scope>
    <source>
        <strain evidence="9">GAS232</strain>
    </source>
</reference>
<feature type="binding site" evidence="6">
    <location>
        <position position="70"/>
    </location>
    <ligand>
        <name>(6R)-10-formyltetrahydrofolate</name>
        <dbReference type="ChEBI" id="CHEBI:195366"/>
    </ligand>
</feature>
<evidence type="ECO:0000313" key="9">
    <source>
        <dbReference type="Proteomes" id="UP000182427"/>
    </source>
</evidence>
<keyword evidence="2 6" id="KW-0808">Transferase</keyword>
<organism evidence="8 9">
    <name type="scientific">Terriglobus roseus</name>
    <dbReference type="NCBI Taxonomy" id="392734"/>
    <lineage>
        <taxon>Bacteria</taxon>
        <taxon>Pseudomonadati</taxon>
        <taxon>Acidobacteriota</taxon>
        <taxon>Terriglobia</taxon>
        <taxon>Terriglobales</taxon>
        <taxon>Acidobacteriaceae</taxon>
        <taxon>Terriglobus</taxon>
    </lineage>
</organism>